<dbReference type="PANTHER" id="PTHR30619">
    <property type="entry name" value="DNA INTERNALIZATION/COMPETENCE PROTEIN COMEC/REC2"/>
    <property type="match status" value="1"/>
</dbReference>
<dbReference type="STRING" id="755732.Fluta_1771"/>
<reference evidence="3" key="2">
    <citation type="submission" date="2011-02" db="EMBL/GenBank/DDBJ databases">
        <title>The complete genome of Fluviicola taffensis DSM 16823.</title>
        <authorList>
            <consortium name="US DOE Joint Genome Institute (JGI-PGF)"/>
            <person name="Lucas S."/>
            <person name="Copeland A."/>
            <person name="Lapidus A."/>
            <person name="Bruce D."/>
            <person name="Goodwin L."/>
            <person name="Pitluck S."/>
            <person name="Kyrpides N."/>
            <person name="Mavromatis K."/>
            <person name="Ivanova N."/>
            <person name="Mikhailova N."/>
            <person name="Pagani I."/>
            <person name="Chertkov O."/>
            <person name="Detter J.C."/>
            <person name="Han C."/>
            <person name="Tapia R."/>
            <person name="Land M."/>
            <person name="Hauser L."/>
            <person name="Markowitz V."/>
            <person name="Cheng J.-F."/>
            <person name="Hugenholtz P."/>
            <person name="Woyke T."/>
            <person name="Wu D."/>
            <person name="Tindall B."/>
            <person name="Pomrenke H.G."/>
            <person name="Brambilla E."/>
            <person name="Klenk H.-P."/>
            <person name="Eisen J.A."/>
        </authorList>
    </citation>
    <scope>NUCLEOTIDE SEQUENCE [LARGE SCALE GENOMIC DNA]</scope>
    <source>
        <strain evidence="3">DSM 16823 / RW262 / RW262</strain>
    </source>
</reference>
<dbReference type="Pfam" id="PF00753">
    <property type="entry name" value="Lactamase_B"/>
    <property type="match status" value="1"/>
</dbReference>
<dbReference type="KEGG" id="fte:Fluta_1771"/>
<organism evidence="2 3">
    <name type="scientific">Fluviicola taffensis (strain DSM 16823 / NCIMB 13979 / RW262)</name>
    <dbReference type="NCBI Taxonomy" id="755732"/>
    <lineage>
        <taxon>Bacteria</taxon>
        <taxon>Pseudomonadati</taxon>
        <taxon>Bacteroidota</taxon>
        <taxon>Flavobacteriia</taxon>
        <taxon>Flavobacteriales</taxon>
        <taxon>Crocinitomicaceae</taxon>
        <taxon>Fluviicola</taxon>
    </lineage>
</organism>
<dbReference type="RefSeq" id="WP_013686532.1">
    <property type="nucleotide sequence ID" value="NC_015321.1"/>
</dbReference>
<gene>
    <name evidence="2" type="ordered locus">Fluta_1771</name>
</gene>
<dbReference type="InterPro" id="IPR036866">
    <property type="entry name" value="RibonucZ/Hydroxyglut_hydro"/>
</dbReference>
<dbReference type="InterPro" id="IPR052159">
    <property type="entry name" value="Competence_DNA_uptake"/>
</dbReference>
<dbReference type="Gene3D" id="3.60.15.10">
    <property type="entry name" value="Ribonuclease Z/Hydroxyacylglutathione hydrolase-like"/>
    <property type="match status" value="1"/>
</dbReference>
<proteinExistence type="predicted"/>
<dbReference type="eggNOG" id="COG2333">
    <property type="taxonomic scope" value="Bacteria"/>
</dbReference>
<evidence type="ECO:0000313" key="2">
    <source>
        <dbReference type="EMBL" id="AEA43762.1"/>
    </source>
</evidence>
<evidence type="ECO:0000259" key="1">
    <source>
        <dbReference type="Pfam" id="PF00753"/>
    </source>
</evidence>
<protein>
    <recommendedName>
        <fullName evidence="1">Metallo-beta-lactamase domain-containing protein</fullName>
    </recommendedName>
</protein>
<dbReference type="SUPFAM" id="SSF56281">
    <property type="entry name" value="Metallo-hydrolase/oxidoreductase"/>
    <property type="match status" value="1"/>
</dbReference>
<dbReference type="Proteomes" id="UP000007463">
    <property type="component" value="Chromosome"/>
</dbReference>
<dbReference type="OrthoDB" id="418728at2"/>
<accession>F2IHJ7</accession>
<keyword evidence="3" id="KW-1185">Reference proteome</keyword>
<evidence type="ECO:0000313" key="3">
    <source>
        <dbReference type="Proteomes" id="UP000007463"/>
    </source>
</evidence>
<sequence length="329" mass="37521">MIEITFKDVGQGDSIILKWIKDDEEKLGIIDCKISNKENSILNYVKENKIKRIEFLILSHPHLDHFSGFISLLEYCIGNNVQIGYFLHTANNMPVFWKTAVEGVIATSQIAILLKLIKTSKDKLGMKSHPVQGETIYGKFDLNDDFCIEFLNPTSEELDLYARNQISEPIEEEQGNRPSANWLSTVIKIYNKKCDWYALLTSDANKDVLFYNGVENRKEYKGELVLAQCPHHGAKGNFKKSFWQKLNPNKREIPIVISVGRNSYDHPSKEVISTLQGLKYKVFLTNNKAVYSKEMKSLSTALDTFSSIVEDEVINGDKIFRIDNLGNVS</sequence>
<dbReference type="HOGENOM" id="CLU_843997_0_0_10"/>
<name>F2IHJ7_FLUTR</name>
<dbReference type="EMBL" id="CP002542">
    <property type="protein sequence ID" value="AEA43762.1"/>
    <property type="molecule type" value="Genomic_DNA"/>
</dbReference>
<dbReference type="AlphaFoldDB" id="F2IHJ7"/>
<dbReference type="PANTHER" id="PTHR30619:SF1">
    <property type="entry name" value="RECOMBINATION PROTEIN 2"/>
    <property type="match status" value="1"/>
</dbReference>
<feature type="domain" description="Metallo-beta-lactamase" evidence="1">
    <location>
        <begin position="11"/>
        <end position="74"/>
    </location>
</feature>
<dbReference type="InterPro" id="IPR001279">
    <property type="entry name" value="Metallo-B-lactamas"/>
</dbReference>
<reference evidence="2 3" key="1">
    <citation type="journal article" date="2011" name="Stand. Genomic Sci.">
        <title>Complete genome sequence of the gliding freshwater bacterium Fluviicola taffensis type strain (RW262).</title>
        <authorList>
            <person name="Woyke T."/>
            <person name="Chertkov O."/>
            <person name="Lapidus A."/>
            <person name="Nolan M."/>
            <person name="Lucas S."/>
            <person name="Del Rio T.G."/>
            <person name="Tice H."/>
            <person name="Cheng J.F."/>
            <person name="Tapia R."/>
            <person name="Han C."/>
            <person name="Goodwin L."/>
            <person name="Pitluck S."/>
            <person name="Liolios K."/>
            <person name="Pagani I."/>
            <person name="Ivanova N."/>
            <person name="Huntemann M."/>
            <person name="Mavromatis K."/>
            <person name="Mikhailova N."/>
            <person name="Pati A."/>
            <person name="Chen A."/>
            <person name="Palaniappan K."/>
            <person name="Land M."/>
            <person name="Hauser L."/>
            <person name="Brambilla E.M."/>
            <person name="Rohde M."/>
            <person name="Mwirichia R."/>
            <person name="Sikorski J."/>
            <person name="Tindall B.J."/>
            <person name="Goker M."/>
            <person name="Bristow J."/>
            <person name="Eisen J.A."/>
            <person name="Markowitz V."/>
            <person name="Hugenholtz P."/>
            <person name="Klenk H.P."/>
            <person name="Kyrpides N.C."/>
        </authorList>
    </citation>
    <scope>NUCLEOTIDE SEQUENCE [LARGE SCALE GENOMIC DNA]</scope>
    <source>
        <strain evidence="3">DSM 16823 / RW262 / RW262</strain>
    </source>
</reference>